<dbReference type="InterPro" id="IPR011738">
    <property type="entry name" value="Phage_CHP"/>
</dbReference>
<sequence length="209" mass="22393">MTRVIVTPPVLAPAALAELKDWLGITISADDAGLTSLLGTALEVCADYIGMVPLAATYEETLCVPTGRSAMPGPADWQSCHFPGDWRGRIGNDGWHRLGLRPVSALISVEALSGTGTRSALSDTQYSVRIDGDGPCAIRIPAAIGLDRAVVRFTAGLADQWSGLPESLRHGIMRLAAHHYRQRESAGADALPPASVTALWRPWRRMRMA</sequence>
<protein>
    <recommendedName>
        <fullName evidence="3">PhiE125 gp8 family phage protein</fullName>
    </recommendedName>
</protein>
<evidence type="ECO:0000313" key="1">
    <source>
        <dbReference type="EMBL" id="MBB3956396.1"/>
    </source>
</evidence>
<proteinExistence type="predicted"/>
<comment type="caution">
    <text evidence="1">The sequence shown here is derived from an EMBL/GenBank/DDBJ whole genome shotgun (WGS) entry which is preliminary data.</text>
</comment>
<keyword evidence="2" id="KW-1185">Reference proteome</keyword>
<reference evidence="1 2" key="1">
    <citation type="submission" date="2020-08" db="EMBL/GenBank/DDBJ databases">
        <title>Genomic Encyclopedia of Type Strains, Phase IV (KMG-IV): sequencing the most valuable type-strain genomes for metagenomic binning, comparative biology and taxonomic classification.</title>
        <authorList>
            <person name="Goeker M."/>
        </authorList>
    </citation>
    <scope>NUCLEOTIDE SEQUENCE [LARGE SCALE GENOMIC DNA]</scope>
    <source>
        <strain evidence="1 2">DSM 27057</strain>
    </source>
</reference>
<gene>
    <name evidence="1" type="ORF">GGR38_003359</name>
</gene>
<evidence type="ECO:0000313" key="2">
    <source>
        <dbReference type="Proteomes" id="UP000548867"/>
    </source>
</evidence>
<accession>A0A7W6G7J9</accession>
<evidence type="ECO:0008006" key="3">
    <source>
        <dbReference type="Google" id="ProtNLM"/>
    </source>
</evidence>
<dbReference type="AlphaFoldDB" id="A0A7W6G7J9"/>
<dbReference type="NCBIfam" id="TIGR02215">
    <property type="entry name" value="phage_chp_gp8"/>
    <property type="match status" value="1"/>
</dbReference>
<dbReference type="Gene3D" id="1.10.3230.30">
    <property type="entry name" value="Phage gp6-like head-tail connector protein"/>
    <property type="match status" value="1"/>
</dbReference>
<organism evidence="1 2">
    <name type="scientific">Novosphingobium sediminicola</name>
    <dbReference type="NCBI Taxonomy" id="563162"/>
    <lineage>
        <taxon>Bacteria</taxon>
        <taxon>Pseudomonadati</taxon>
        <taxon>Pseudomonadota</taxon>
        <taxon>Alphaproteobacteria</taxon>
        <taxon>Sphingomonadales</taxon>
        <taxon>Sphingomonadaceae</taxon>
        <taxon>Novosphingobium</taxon>
    </lineage>
</organism>
<dbReference type="EMBL" id="JACIDX010000013">
    <property type="protein sequence ID" value="MBB3956396.1"/>
    <property type="molecule type" value="Genomic_DNA"/>
</dbReference>
<dbReference type="CDD" id="cd08054">
    <property type="entry name" value="gp6"/>
    <property type="match status" value="2"/>
</dbReference>
<name>A0A7W6G7J9_9SPHN</name>
<dbReference type="Proteomes" id="UP000548867">
    <property type="component" value="Unassembled WGS sequence"/>
</dbReference>
<dbReference type="RefSeq" id="WP_183627276.1">
    <property type="nucleotide sequence ID" value="NZ_JACIDX010000013.1"/>
</dbReference>